<evidence type="ECO:0000256" key="3">
    <source>
        <dbReference type="ARBA" id="ARBA00012970"/>
    </source>
</evidence>
<feature type="region of interest" description="Disordered" evidence="9">
    <location>
        <begin position="438"/>
        <end position="473"/>
    </location>
</feature>
<comment type="domain">
    <text evidence="8">Possesses an unusual extended V-shaped dimeric structure with each monomer consisting of three distinct domains arranged along a curved 'spinal' alpha-helix. The N-terminal catalytic domain specifically recognizes the glutamate moiety of the substrate. The second domain is the NADPH-binding domain, and the third C-terminal domain is responsible for dimerization.</text>
</comment>
<dbReference type="SUPFAM" id="SSF69075">
    <property type="entry name" value="Glutamyl tRNA-reductase dimerization domain"/>
    <property type="match status" value="1"/>
</dbReference>
<dbReference type="Pfam" id="PF01488">
    <property type="entry name" value="Shikimate_DH"/>
    <property type="match status" value="1"/>
</dbReference>
<evidence type="ECO:0000256" key="9">
    <source>
        <dbReference type="SAM" id="MobiDB-lite"/>
    </source>
</evidence>
<reference evidence="14" key="1">
    <citation type="journal article" date="2019" name="Int. J. Syst. Evol. Microbiol.">
        <title>The Global Catalogue of Microorganisms (GCM) 10K type strain sequencing project: providing services to taxonomists for standard genome sequencing and annotation.</title>
        <authorList>
            <consortium name="The Broad Institute Genomics Platform"/>
            <consortium name="The Broad Institute Genome Sequencing Center for Infectious Disease"/>
            <person name="Wu L."/>
            <person name="Ma J."/>
        </authorList>
    </citation>
    <scope>NUCLEOTIDE SEQUENCE [LARGE SCALE GENOMIC DNA]</scope>
    <source>
        <strain evidence="14">JCM 1490</strain>
    </source>
</reference>
<feature type="binding site" evidence="8">
    <location>
        <begin position="52"/>
        <end position="55"/>
    </location>
    <ligand>
        <name>substrate</name>
    </ligand>
</feature>
<dbReference type="PROSITE" id="PS00747">
    <property type="entry name" value="GLUTR"/>
    <property type="match status" value="1"/>
</dbReference>
<feature type="binding site" evidence="8">
    <location>
        <position position="125"/>
    </location>
    <ligand>
        <name>substrate</name>
    </ligand>
</feature>
<organism evidence="13 14">
    <name type="scientific">Georgenia alba</name>
    <dbReference type="NCBI Taxonomy" id="2233858"/>
    <lineage>
        <taxon>Bacteria</taxon>
        <taxon>Bacillati</taxon>
        <taxon>Actinomycetota</taxon>
        <taxon>Actinomycetes</taxon>
        <taxon>Micrococcales</taxon>
        <taxon>Bogoriellaceae</taxon>
        <taxon>Georgenia</taxon>
    </lineage>
</organism>
<comment type="similarity">
    <text evidence="2 8">Belongs to the glutamyl-tRNA reductase family.</text>
</comment>
<comment type="function">
    <text evidence="8">Catalyzes the NADPH-dependent reduction of glutamyl-tRNA(Glu) to glutamate 1-semialdehyde (GSA).</text>
</comment>
<dbReference type="InterPro" id="IPR018214">
    <property type="entry name" value="GluRdtase_CS"/>
</dbReference>
<dbReference type="PANTHER" id="PTHR43013">
    <property type="entry name" value="GLUTAMYL-TRNA REDUCTASE"/>
    <property type="match status" value="1"/>
</dbReference>
<evidence type="ECO:0000313" key="14">
    <source>
        <dbReference type="Proteomes" id="UP001596455"/>
    </source>
</evidence>
<protein>
    <recommendedName>
        <fullName evidence="3 8">Glutamyl-tRNA reductase</fullName>
        <shortName evidence="8">GluTR</shortName>
        <ecNumber evidence="3 8">1.2.1.70</ecNumber>
    </recommendedName>
</protein>
<keyword evidence="5 8" id="KW-0560">Oxidoreductase</keyword>
<evidence type="ECO:0000256" key="7">
    <source>
        <dbReference type="ARBA" id="ARBA00047464"/>
    </source>
</evidence>
<name>A0ABW2Q4T6_9MICO</name>
<feature type="domain" description="Quinate/shikimate 5-dehydrogenase/glutamyl-tRNA reductase" evidence="11">
    <location>
        <begin position="207"/>
        <end position="332"/>
    </location>
</feature>
<feature type="binding site" evidence="8">
    <location>
        <begin position="217"/>
        <end position="222"/>
    </location>
    <ligand>
        <name>NADP(+)</name>
        <dbReference type="ChEBI" id="CHEBI:58349"/>
    </ligand>
</feature>
<comment type="catalytic activity">
    <reaction evidence="7 8">
        <text>(S)-4-amino-5-oxopentanoate + tRNA(Glu) + NADP(+) = L-glutamyl-tRNA(Glu) + NADPH + H(+)</text>
        <dbReference type="Rhea" id="RHEA:12344"/>
        <dbReference type="Rhea" id="RHEA-COMP:9663"/>
        <dbReference type="Rhea" id="RHEA-COMP:9680"/>
        <dbReference type="ChEBI" id="CHEBI:15378"/>
        <dbReference type="ChEBI" id="CHEBI:57501"/>
        <dbReference type="ChEBI" id="CHEBI:57783"/>
        <dbReference type="ChEBI" id="CHEBI:58349"/>
        <dbReference type="ChEBI" id="CHEBI:78442"/>
        <dbReference type="ChEBI" id="CHEBI:78520"/>
        <dbReference type="EC" id="1.2.1.70"/>
    </reaction>
</comment>
<feature type="binding site" evidence="8">
    <location>
        <begin position="119"/>
        <end position="121"/>
    </location>
    <ligand>
        <name>substrate</name>
    </ligand>
</feature>
<evidence type="ECO:0000256" key="8">
    <source>
        <dbReference type="HAMAP-Rule" id="MF_00087"/>
    </source>
</evidence>
<evidence type="ECO:0000256" key="4">
    <source>
        <dbReference type="ARBA" id="ARBA00022857"/>
    </source>
</evidence>
<dbReference type="GO" id="GO:0008883">
    <property type="term" value="F:glutamyl-tRNA reductase activity"/>
    <property type="evidence" value="ECO:0007669"/>
    <property type="project" value="UniProtKB-EC"/>
</dbReference>
<dbReference type="InterPro" id="IPR036453">
    <property type="entry name" value="GluRdtase_dimer_dom_sf"/>
</dbReference>
<dbReference type="Pfam" id="PF00745">
    <property type="entry name" value="GlutR_dimer"/>
    <property type="match status" value="1"/>
</dbReference>
<evidence type="ECO:0000259" key="12">
    <source>
        <dbReference type="Pfam" id="PF05201"/>
    </source>
</evidence>
<feature type="domain" description="Tetrapyrrole biosynthesis glutamyl-tRNA reductase dimerisation" evidence="10">
    <location>
        <begin position="345"/>
        <end position="439"/>
    </location>
</feature>
<dbReference type="InterPro" id="IPR036343">
    <property type="entry name" value="GluRdtase_N_sf"/>
</dbReference>
<keyword evidence="4 8" id="KW-0521">NADP</keyword>
<dbReference type="Gene3D" id="3.30.460.30">
    <property type="entry name" value="Glutamyl-tRNA reductase, N-terminal domain"/>
    <property type="match status" value="1"/>
</dbReference>
<dbReference type="Pfam" id="PF05201">
    <property type="entry name" value="GlutR_N"/>
    <property type="match status" value="1"/>
</dbReference>
<keyword evidence="6 8" id="KW-0627">Porphyrin biosynthesis</keyword>
<evidence type="ECO:0000256" key="6">
    <source>
        <dbReference type="ARBA" id="ARBA00023244"/>
    </source>
</evidence>
<evidence type="ECO:0000256" key="2">
    <source>
        <dbReference type="ARBA" id="ARBA00005916"/>
    </source>
</evidence>
<dbReference type="SUPFAM" id="SSF51735">
    <property type="entry name" value="NAD(P)-binding Rossmann-fold domains"/>
    <property type="match status" value="1"/>
</dbReference>
<comment type="pathway">
    <text evidence="1 8">Porphyrin-containing compound metabolism; protoporphyrin-IX biosynthesis; 5-aminolevulinate from L-glutamyl-tRNA(Glu): step 1/2.</text>
</comment>
<feature type="binding site" evidence="8">
    <location>
        <position position="114"/>
    </location>
    <ligand>
        <name>substrate</name>
    </ligand>
</feature>
<feature type="site" description="Important for activity" evidence="8">
    <location>
        <position position="104"/>
    </location>
</feature>
<evidence type="ECO:0000313" key="13">
    <source>
        <dbReference type="EMBL" id="MFC7403587.1"/>
    </source>
</evidence>
<dbReference type="Gene3D" id="3.40.50.720">
    <property type="entry name" value="NAD(P)-binding Rossmann-like Domain"/>
    <property type="match status" value="1"/>
</dbReference>
<comment type="caution">
    <text evidence="13">The sequence shown here is derived from an EMBL/GenBank/DDBJ whole genome shotgun (WGS) entry which is preliminary data.</text>
</comment>
<evidence type="ECO:0000256" key="5">
    <source>
        <dbReference type="ARBA" id="ARBA00023002"/>
    </source>
</evidence>
<feature type="domain" description="Glutamyl-tRNA reductase N-terminal" evidence="12">
    <location>
        <begin position="12"/>
        <end position="161"/>
    </location>
</feature>
<dbReference type="EC" id="1.2.1.70" evidence="3 8"/>
<evidence type="ECO:0000259" key="11">
    <source>
        <dbReference type="Pfam" id="PF01488"/>
    </source>
</evidence>
<dbReference type="InterPro" id="IPR015895">
    <property type="entry name" value="4pyrrol_synth_GluRdtase_N"/>
</dbReference>
<evidence type="ECO:0000259" key="10">
    <source>
        <dbReference type="Pfam" id="PF00745"/>
    </source>
</evidence>
<accession>A0ABW2Q4T6</accession>
<dbReference type="SUPFAM" id="SSF69742">
    <property type="entry name" value="Glutamyl tRNA-reductase catalytic, N-terminal domain"/>
    <property type="match status" value="1"/>
</dbReference>
<comment type="miscellaneous">
    <text evidence="8">During catalysis, the active site Cys acts as a nucleophile attacking the alpha-carbonyl group of tRNA-bound glutamate with the formation of a thioester intermediate between enzyme and glutamate, and the concomitant release of tRNA(Glu). The thioester intermediate is finally reduced by direct hydride transfer from NADPH, to form the product GSA.</text>
</comment>
<keyword evidence="14" id="KW-1185">Reference proteome</keyword>
<dbReference type="InterPro" id="IPR036291">
    <property type="entry name" value="NAD(P)-bd_dom_sf"/>
</dbReference>
<dbReference type="InterPro" id="IPR015896">
    <property type="entry name" value="4pyrrol_synth_GluRdtase_dimer"/>
</dbReference>
<evidence type="ECO:0000256" key="1">
    <source>
        <dbReference type="ARBA" id="ARBA00005059"/>
    </source>
</evidence>
<dbReference type="PIRSF" id="PIRSF000445">
    <property type="entry name" value="4pyrrol_synth_GluRdtase"/>
    <property type="match status" value="1"/>
</dbReference>
<gene>
    <name evidence="8" type="primary">hemA</name>
    <name evidence="13" type="ORF">ACFQQL_00595</name>
</gene>
<dbReference type="RefSeq" id="WP_382390191.1">
    <property type="nucleotide sequence ID" value="NZ_JBHTCQ010000001.1"/>
</dbReference>
<dbReference type="InterPro" id="IPR000343">
    <property type="entry name" value="4pyrrol_synth_GluRdtase"/>
</dbReference>
<dbReference type="EMBL" id="JBHTCQ010000001">
    <property type="protein sequence ID" value="MFC7403587.1"/>
    <property type="molecule type" value="Genomic_DNA"/>
</dbReference>
<dbReference type="PANTHER" id="PTHR43013:SF1">
    <property type="entry name" value="GLUTAMYL-TRNA REDUCTASE"/>
    <property type="match status" value="1"/>
</dbReference>
<feature type="compositionally biased region" description="Low complexity" evidence="9">
    <location>
        <begin position="445"/>
        <end position="466"/>
    </location>
</feature>
<feature type="active site" description="Nucleophile" evidence="8">
    <location>
        <position position="53"/>
    </location>
</feature>
<dbReference type="HAMAP" id="MF_00087">
    <property type="entry name" value="Glu_tRNA_reductase"/>
    <property type="match status" value="1"/>
</dbReference>
<dbReference type="NCBIfam" id="NF000750">
    <property type="entry name" value="PRK00045.3-4"/>
    <property type="match status" value="1"/>
</dbReference>
<dbReference type="InterPro" id="IPR006151">
    <property type="entry name" value="Shikm_DH/Glu-tRNA_Rdtase"/>
</dbReference>
<dbReference type="Proteomes" id="UP001596455">
    <property type="component" value="Unassembled WGS sequence"/>
</dbReference>
<proteinExistence type="inferred from homology"/>
<sequence>MNTGLVVLVMLSANHHDVDLADIDRLSTGAIGLGPRVVEQAPAVRGAVVLATCNRLEVYLDAEDGGQSAAAAAVYRAVADGSGISLDEVARLMRISQDQTAVAHLFEVAAGLDSMVVGEREIAGQVRRALADARRAEITTPLLERTLQHAARTSRQVAVETDLARAGRSVVAVALDLAAARLFCHGDEPRSDHEQATHNAHGIPQESWAGRRTLLVGTGAYAGAALAALRARGVSDVAVWSASGRAESFAASHATAVAPADLDAALAAADLVVTCRGTGTPVLDAGTVGRALAARDQDGPPLVVVDLALHRDVEPSVATRPGVLLVDLEAVREHAPATTAAEILRARALVEDGVRSLAEATAERQMDAAVVALRAKVADVVADELDRLPEDGSVPADRAAQSLRRLAARLVHLPTVLAREAGREGRAEEHLRALEQVLGVSVEQPPTTTTRTAPAAAPEPVTVPETLSTERTR</sequence>
<comment type="subunit">
    <text evidence="8">Homodimer.</text>
</comment>